<evidence type="ECO:0000313" key="1">
    <source>
        <dbReference type="EMBL" id="ONI07774.1"/>
    </source>
</evidence>
<dbReference type="Gramene" id="ONI07774">
    <property type="protein sequence ID" value="ONI07774"/>
    <property type="gene ID" value="PRUPE_5G138800"/>
</dbReference>
<dbReference type="HOGENOM" id="CLU_1410953_0_0_1"/>
<dbReference type="STRING" id="3760.M5W8W9"/>
<dbReference type="PANTHER" id="PTHR21450:SF17">
    <property type="entry name" value="OS09G0542500 PROTEIN"/>
    <property type="match status" value="1"/>
</dbReference>
<dbReference type="Proteomes" id="UP000006882">
    <property type="component" value="Chromosome G5"/>
</dbReference>
<dbReference type="EMBL" id="CM007655">
    <property type="protein sequence ID" value="ONI07774.1"/>
    <property type="molecule type" value="Genomic_DNA"/>
</dbReference>
<protein>
    <submittedName>
        <fullName evidence="1">Uncharacterized protein</fullName>
    </submittedName>
</protein>
<dbReference type="AlphaFoldDB" id="M5W8W9"/>
<proteinExistence type="predicted"/>
<reference evidence="1 2" key="1">
    <citation type="journal article" date="2013" name="Nat. Genet.">
        <title>The high-quality draft genome of peach (Prunus persica) identifies unique patterns of genetic diversity, domestication and genome evolution.</title>
        <authorList>
            <consortium name="International Peach Genome Initiative"/>
            <person name="Verde I."/>
            <person name="Abbott A.G."/>
            <person name="Scalabrin S."/>
            <person name="Jung S."/>
            <person name="Shu S."/>
            <person name="Marroni F."/>
            <person name="Zhebentyayeva T."/>
            <person name="Dettori M.T."/>
            <person name="Grimwood J."/>
            <person name="Cattonaro F."/>
            <person name="Zuccolo A."/>
            <person name="Rossini L."/>
            <person name="Jenkins J."/>
            <person name="Vendramin E."/>
            <person name="Meisel L.A."/>
            <person name="Decroocq V."/>
            <person name="Sosinski B."/>
            <person name="Prochnik S."/>
            <person name="Mitros T."/>
            <person name="Policriti A."/>
            <person name="Cipriani G."/>
            <person name="Dondini L."/>
            <person name="Ficklin S."/>
            <person name="Goodstein D.M."/>
            <person name="Xuan P."/>
            <person name="Del Fabbro C."/>
            <person name="Aramini V."/>
            <person name="Copetti D."/>
            <person name="Gonzalez S."/>
            <person name="Horner D.S."/>
            <person name="Falchi R."/>
            <person name="Lucas S."/>
            <person name="Mica E."/>
            <person name="Maldonado J."/>
            <person name="Lazzari B."/>
            <person name="Bielenberg D."/>
            <person name="Pirona R."/>
            <person name="Miculan M."/>
            <person name="Barakat A."/>
            <person name="Testolin R."/>
            <person name="Stella A."/>
            <person name="Tartarini S."/>
            <person name="Tonutti P."/>
            <person name="Arus P."/>
            <person name="Orellana A."/>
            <person name="Wells C."/>
            <person name="Main D."/>
            <person name="Vizzotto G."/>
            <person name="Silva H."/>
            <person name="Salamini F."/>
            <person name="Schmutz J."/>
            <person name="Morgante M."/>
            <person name="Rokhsar D.S."/>
        </authorList>
    </citation>
    <scope>NUCLEOTIDE SEQUENCE [LARGE SCALE GENOMIC DNA]</scope>
    <source>
        <strain evidence="2">cv. Nemared</strain>
    </source>
</reference>
<gene>
    <name evidence="1" type="ORF">PRUPE_5G138800</name>
</gene>
<dbReference type="eggNOG" id="ENOG502QUC7">
    <property type="taxonomic scope" value="Eukaryota"/>
</dbReference>
<dbReference type="Pfam" id="PF04782">
    <property type="entry name" value="DUF632"/>
    <property type="match status" value="1"/>
</dbReference>
<dbReference type="InterPro" id="IPR006867">
    <property type="entry name" value="DUF632"/>
</dbReference>
<organism evidence="1 2">
    <name type="scientific">Prunus persica</name>
    <name type="common">Peach</name>
    <name type="synonym">Amygdalus persica</name>
    <dbReference type="NCBI Taxonomy" id="3760"/>
    <lineage>
        <taxon>Eukaryota</taxon>
        <taxon>Viridiplantae</taxon>
        <taxon>Streptophyta</taxon>
        <taxon>Embryophyta</taxon>
        <taxon>Tracheophyta</taxon>
        <taxon>Spermatophyta</taxon>
        <taxon>Magnoliopsida</taxon>
        <taxon>eudicotyledons</taxon>
        <taxon>Gunneridae</taxon>
        <taxon>Pentapetalae</taxon>
        <taxon>rosids</taxon>
        <taxon>fabids</taxon>
        <taxon>Rosales</taxon>
        <taxon>Rosaceae</taxon>
        <taxon>Amygdaloideae</taxon>
        <taxon>Amygdaleae</taxon>
        <taxon>Prunus</taxon>
    </lineage>
</organism>
<dbReference type="PANTHER" id="PTHR21450">
    <property type="entry name" value="PROTEIN ALTERED PHOSPHATE STARVATION RESPONSE 1"/>
    <property type="match status" value="1"/>
</dbReference>
<keyword evidence="2" id="KW-1185">Reference proteome</keyword>
<accession>M5W8W9</accession>
<sequence length="193" mass="22458">MSELKIFNWSSYGKFSNESHQLATQKLEAELQNWRACIAEYVSSQMSYIEALHGWLHKFVTPETESYTGAWFSLRPSKVNMILSLEICHNWLVCLDKLPDKDVTCAMKSFGKDVQALMVQQGKEHQQKRKVDGLARKYPRKVLAFEIMKSILQLKFFEKEMKLHAQKGLTKMENELRGDGETSYQHEGHKILQ</sequence>
<evidence type="ECO:0000313" key="2">
    <source>
        <dbReference type="Proteomes" id="UP000006882"/>
    </source>
</evidence>
<dbReference type="OMA" id="LEICHNW"/>
<name>M5W8W9_PRUPE</name>